<sequence>MPEGFIADPEWLQGIAMACRHTVDLIHAAYGNRPGKMSTEEIAQLNIASAYLYLY</sequence>
<proteinExistence type="predicted"/>
<organism evidence="1">
    <name type="scientific">marine metagenome</name>
    <dbReference type="NCBI Taxonomy" id="408172"/>
    <lineage>
        <taxon>unclassified sequences</taxon>
        <taxon>metagenomes</taxon>
        <taxon>ecological metagenomes</taxon>
    </lineage>
</organism>
<feature type="non-terminal residue" evidence="1">
    <location>
        <position position="55"/>
    </location>
</feature>
<protein>
    <submittedName>
        <fullName evidence="1">Uncharacterized protein</fullName>
    </submittedName>
</protein>
<gene>
    <name evidence="1" type="ORF">METZ01_LOCUS432109</name>
</gene>
<dbReference type="EMBL" id="UINC01173583">
    <property type="protein sequence ID" value="SVD79255.1"/>
    <property type="molecule type" value="Genomic_DNA"/>
</dbReference>
<reference evidence="1" key="1">
    <citation type="submission" date="2018-05" db="EMBL/GenBank/DDBJ databases">
        <authorList>
            <person name="Lanie J.A."/>
            <person name="Ng W.-L."/>
            <person name="Kazmierczak K.M."/>
            <person name="Andrzejewski T.M."/>
            <person name="Davidsen T.M."/>
            <person name="Wayne K.J."/>
            <person name="Tettelin H."/>
            <person name="Glass J.I."/>
            <person name="Rusch D."/>
            <person name="Podicherti R."/>
            <person name="Tsui H.-C.T."/>
            <person name="Winkler M.E."/>
        </authorList>
    </citation>
    <scope>NUCLEOTIDE SEQUENCE</scope>
</reference>
<name>A0A382Y8S0_9ZZZZ</name>
<evidence type="ECO:0000313" key="1">
    <source>
        <dbReference type="EMBL" id="SVD79255.1"/>
    </source>
</evidence>
<accession>A0A382Y8S0</accession>
<dbReference type="AlphaFoldDB" id="A0A382Y8S0"/>